<dbReference type="OrthoDB" id="1751331at2759"/>
<evidence type="ECO:0000313" key="14">
    <source>
        <dbReference type="EMBL" id="KXN73660.1"/>
    </source>
</evidence>
<reference evidence="14 15" key="1">
    <citation type="journal article" date="2015" name="Genome Biol. Evol.">
        <title>Phylogenomic analyses indicate that early fungi evolved digesting cell walls of algal ancestors of land plants.</title>
        <authorList>
            <person name="Chang Y."/>
            <person name="Wang S."/>
            <person name="Sekimoto S."/>
            <person name="Aerts A.L."/>
            <person name="Choi C."/>
            <person name="Clum A."/>
            <person name="LaButti K.M."/>
            <person name="Lindquist E.A."/>
            <person name="Yee Ngan C."/>
            <person name="Ohm R.A."/>
            <person name="Salamov A.A."/>
            <person name="Grigoriev I.V."/>
            <person name="Spatafora J.W."/>
            <person name="Berbee M.L."/>
        </authorList>
    </citation>
    <scope>NUCLEOTIDE SEQUENCE [LARGE SCALE GENOMIC DNA]</scope>
    <source>
        <strain evidence="14 15">NRRL 28638</strain>
    </source>
</reference>
<dbReference type="GO" id="GO:0000781">
    <property type="term" value="C:chromosome, telomeric region"/>
    <property type="evidence" value="ECO:0007669"/>
    <property type="project" value="UniProtKB-ARBA"/>
</dbReference>
<comment type="function">
    <text evidence="9">As part of the replication protein A (RPA/RP-A), a single-stranded DNA-binding heterotrimeric complex, may play an essential role in DNA replication, recombination and repair. Binds and stabilizes single-stranded DNA intermediates, preventing complementary DNA reannealing and recruiting different proteins involved in DNA metabolism.</text>
</comment>
<evidence type="ECO:0000256" key="3">
    <source>
        <dbReference type="ARBA" id="ARBA00022705"/>
    </source>
</evidence>
<keyword evidence="5 9" id="KW-0863">Zinc-finger</keyword>
<dbReference type="GO" id="GO:0006310">
    <property type="term" value="P:DNA recombination"/>
    <property type="evidence" value="ECO:0007669"/>
    <property type="project" value="InterPro"/>
</dbReference>
<dbReference type="SUPFAM" id="SSF50249">
    <property type="entry name" value="Nucleic acid-binding proteins"/>
    <property type="match status" value="3"/>
</dbReference>
<feature type="domain" description="Replication protein A OB" evidence="13">
    <location>
        <begin position="289"/>
        <end position="386"/>
    </location>
</feature>
<dbReference type="FunFam" id="2.40.50.140:FF:000090">
    <property type="entry name" value="Replication protein A subunit"/>
    <property type="match status" value="1"/>
</dbReference>
<dbReference type="InterPro" id="IPR012340">
    <property type="entry name" value="NA-bd_OB-fold"/>
</dbReference>
<dbReference type="Pfam" id="PF01336">
    <property type="entry name" value="tRNA_anti-codon"/>
    <property type="match status" value="1"/>
</dbReference>
<dbReference type="CDD" id="cd04476">
    <property type="entry name" value="RPA1_DBD_C"/>
    <property type="match status" value="1"/>
</dbReference>
<dbReference type="Pfam" id="PF16900">
    <property type="entry name" value="REPA_OB_2"/>
    <property type="match status" value="1"/>
</dbReference>
<dbReference type="STRING" id="796925.A0A137PFA8"/>
<dbReference type="InterPro" id="IPR047192">
    <property type="entry name" value="Euk_RPA1_DBD_C"/>
</dbReference>
<dbReference type="GO" id="GO:0006281">
    <property type="term" value="P:DNA repair"/>
    <property type="evidence" value="ECO:0007669"/>
    <property type="project" value="InterPro"/>
</dbReference>
<dbReference type="EMBL" id="KQ964433">
    <property type="protein sequence ID" value="KXN73660.1"/>
    <property type="molecule type" value="Genomic_DNA"/>
</dbReference>
<dbReference type="FunFam" id="2.40.50.140:FF:000064">
    <property type="entry name" value="Replication protein A subunit"/>
    <property type="match status" value="1"/>
</dbReference>
<dbReference type="GO" id="GO:0007004">
    <property type="term" value="P:telomere maintenance via telomerase"/>
    <property type="evidence" value="ECO:0007669"/>
    <property type="project" value="UniProtKB-ARBA"/>
</dbReference>
<evidence type="ECO:0000256" key="9">
    <source>
        <dbReference type="RuleBase" id="RU364130"/>
    </source>
</evidence>
<dbReference type="NCBIfam" id="TIGR00617">
    <property type="entry name" value="rpa1"/>
    <property type="match status" value="1"/>
</dbReference>
<evidence type="ECO:0000256" key="5">
    <source>
        <dbReference type="ARBA" id="ARBA00022771"/>
    </source>
</evidence>
<dbReference type="Proteomes" id="UP000070444">
    <property type="component" value="Unassembled WGS sequence"/>
</dbReference>
<evidence type="ECO:0000256" key="6">
    <source>
        <dbReference type="ARBA" id="ARBA00022833"/>
    </source>
</evidence>
<sequence length="594" mass="66547">MVELSKNSISKVIKAGKAEQIFNPPLVLRLVGFQKVANKASGVVNYIAEVSDGFVKKAALIHPDYYSIFDEGRIQLKSIIEVSSIGVRNTGNSSMLVLREFWVYKEDKAYEFPVEENAEAEAEEQHEEAPSNGHSAKNGKETPVHQEQAAPASIPQNLTSTPADLGVTAIGSLTPKDKKYTILGRVSQIGKIIEYSNAKGKGKLFSFTIIDQSGEIRATCFHTEVDKFFDSVKLDKVYHLSGAKVVPARKEYTNLEHDFELTFSSLTNLIPADEYDSKIPKHYYNFKTIEEIQKLENGATADVVAIVNRAFDPSYITTKDGNEVEKCDIELVDSTGKTIKVTLWDHHAGAHIFEGYPVIACKGLKVRTYKEKNSLSASKSSTIELNPESKETYDLKEWYSSPGRVIESSSGPKKPYVNPRTIITELGDIKGIELDKDAKPKYLNVAGNICYIPTKSMYYPSCQNEGCNKKVANTENDEWHCPTCDETFEAPNYRYILNAKIEDRTDELWVTLFDEMATEIFQKTANDLNDIVESDTDLLNQALEEIYQQDYLFKVVVKSETYQGETRTKAVLQSATPLEDVDQAAEVLAQMNLY</sequence>
<evidence type="ECO:0000313" key="15">
    <source>
        <dbReference type="Proteomes" id="UP000070444"/>
    </source>
</evidence>
<evidence type="ECO:0000256" key="1">
    <source>
        <dbReference type="ARBA" id="ARBA00004123"/>
    </source>
</evidence>
<name>A0A137PFA8_CONC2</name>
<comment type="subcellular location">
    <subcellularLocation>
        <location evidence="1 9">Nucleus</location>
    </subcellularLocation>
</comment>
<dbReference type="InterPro" id="IPR004365">
    <property type="entry name" value="NA-bd_OB_tRNA"/>
</dbReference>
<organism evidence="14 15">
    <name type="scientific">Conidiobolus coronatus (strain ATCC 28846 / CBS 209.66 / NRRL 28638)</name>
    <name type="common">Delacroixia coronata</name>
    <dbReference type="NCBI Taxonomy" id="796925"/>
    <lineage>
        <taxon>Eukaryota</taxon>
        <taxon>Fungi</taxon>
        <taxon>Fungi incertae sedis</taxon>
        <taxon>Zoopagomycota</taxon>
        <taxon>Entomophthoromycotina</taxon>
        <taxon>Entomophthoromycetes</taxon>
        <taxon>Entomophthorales</taxon>
        <taxon>Ancylistaceae</taxon>
        <taxon>Conidiobolus</taxon>
    </lineage>
</organism>
<dbReference type="GO" id="GO:0003677">
    <property type="term" value="F:DNA binding"/>
    <property type="evidence" value="ECO:0007669"/>
    <property type="project" value="UniProtKB-KW"/>
</dbReference>
<dbReference type="Pfam" id="PF08646">
    <property type="entry name" value="Rep_fac-A_C"/>
    <property type="match status" value="1"/>
</dbReference>
<feature type="region of interest" description="Disordered" evidence="10">
    <location>
        <begin position="116"/>
        <end position="160"/>
    </location>
</feature>
<evidence type="ECO:0000256" key="7">
    <source>
        <dbReference type="ARBA" id="ARBA00023125"/>
    </source>
</evidence>
<dbReference type="GO" id="GO:0006260">
    <property type="term" value="P:DNA replication"/>
    <property type="evidence" value="ECO:0007669"/>
    <property type="project" value="UniProtKB-KW"/>
</dbReference>
<evidence type="ECO:0000256" key="2">
    <source>
        <dbReference type="ARBA" id="ARBA00005690"/>
    </source>
</evidence>
<dbReference type="FunFam" id="2.40.50.140:FF:000041">
    <property type="entry name" value="Replication protein A subunit"/>
    <property type="match status" value="1"/>
</dbReference>
<feature type="domain" description="OB" evidence="11">
    <location>
        <begin position="181"/>
        <end position="250"/>
    </location>
</feature>
<keyword evidence="3 9" id="KW-0235">DNA replication</keyword>
<comment type="similarity">
    <text evidence="2 9">Belongs to the replication factor A protein 1 family.</text>
</comment>
<keyword evidence="7 9" id="KW-0238">DNA-binding</keyword>
<proteinExistence type="inferred from homology"/>
<dbReference type="InterPro" id="IPR013955">
    <property type="entry name" value="Rep_factor-A_C"/>
</dbReference>
<dbReference type="AlphaFoldDB" id="A0A137PFA8"/>
<dbReference type="Gene3D" id="2.40.50.140">
    <property type="entry name" value="Nucleic acid-binding proteins"/>
    <property type="match status" value="3"/>
</dbReference>
<protein>
    <recommendedName>
        <fullName evidence="9">Replication protein A subunit</fullName>
    </recommendedName>
</protein>
<dbReference type="InterPro" id="IPR004591">
    <property type="entry name" value="Rfa1"/>
</dbReference>
<dbReference type="PANTHER" id="PTHR47165:SF4">
    <property type="entry name" value="OS03G0429900 PROTEIN"/>
    <property type="match status" value="1"/>
</dbReference>
<gene>
    <name evidence="14" type="ORF">CONCODRAFT_3345</name>
</gene>
<evidence type="ECO:0000256" key="8">
    <source>
        <dbReference type="ARBA" id="ARBA00023242"/>
    </source>
</evidence>
<evidence type="ECO:0000256" key="10">
    <source>
        <dbReference type="SAM" id="MobiDB-lite"/>
    </source>
</evidence>
<keyword evidence="15" id="KW-1185">Reference proteome</keyword>
<keyword evidence="8 9" id="KW-0539">Nucleus</keyword>
<dbReference type="GO" id="GO:0008270">
    <property type="term" value="F:zinc ion binding"/>
    <property type="evidence" value="ECO:0007669"/>
    <property type="project" value="UniProtKB-KW"/>
</dbReference>
<dbReference type="CDD" id="cd04475">
    <property type="entry name" value="RPA1_DBD_B"/>
    <property type="match status" value="1"/>
</dbReference>
<comment type="subunit">
    <text evidence="9">Component of the heterotrimeric canonical replication protein A complex (RPA).</text>
</comment>
<feature type="compositionally biased region" description="Acidic residues" evidence="10">
    <location>
        <begin position="116"/>
        <end position="126"/>
    </location>
</feature>
<dbReference type="CDD" id="cd04474">
    <property type="entry name" value="RPA1_DBD_A"/>
    <property type="match status" value="1"/>
</dbReference>
<dbReference type="OMA" id="FNSYAML"/>
<keyword evidence="4 9" id="KW-0479">Metal-binding</keyword>
<accession>A0A137PFA8</accession>
<dbReference type="GO" id="GO:0005662">
    <property type="term" value="C:DNA replication factor A complex"/>
    <property type="evidence" value="ECO:0007669"/>
    <property type="project" value="UniProtKB-ARBA"/>
</dbReference>
<dbReference type="PANTHER" id="PTHR47165">
    <property type="entry name" value="OS03G0429900 PROTEIN"/>
    <property type="match status" value="1"/>
</dbReference>
<evidence type="ECO:0000259" key="12">
    <source>
        <dbReference type="Pfam" id="PF08646"/>
    </source>
</evidence>
<evidence type="ECO:0000259" key="11">
    <source>
        <dbReference type="Pfam" id="PF01336"/>
    </source>
</evidence>
<keyword evidence="6 9" id="KW-0862">Zinc</keyword>
<feature type="domain" description="Replication factor A C-terminal" evidence="12">
    <location>
        <begin position="442"/>
        <end position="582"/>
    </location>
</feature>
<evidence type="ECO:0000256" key="4">
    <source>
        <dbReference type="ARBA" id="ARBA00022723"/>
    </source>
</evidence>
<dbReference type="InterPro" id="IPR031657">
    <property type="entry name" value="REPA_OB_2"/>
</dbReference>
<evidence type="ECO:0000259" key="13">
    <source>
        <dbReference type="Pfam" id="PF16900"/>
    </source>
</evidence>